<gene>
    <name evidence="1" type="ORF">H9S92_04035</name>
</gene>
<dbReference type="InterPro" id="IPR017946">
    <property type="entry name" value="PLC-like_Pdiesterase_TIM-brl"/>
</dbReference>
<dbReference type="SUPFAM" id="SSF51695">
    <property type="entry name" value="PLC-like phosphodiesterases"/>
    <property type="match status" value="1"/>
</dbReference>
<comment type="caution">
    <text evidence="1">The sequence shown here is derived from an EMBL/GenBank/DDBJ whole genome shotgun (WGS) entry which is preliminary data.</text>
</comment>
<accession>A0A923PLB5</accession>
<name>A0A923PLB5_9BACT</name>
<sequence length="672" mass="73835">MKNVMYGLPKQYDSGSLPAVALNGSNHYVEVHKSQNNSNLWYNYGLMAATNNVLGTSNKTNAQTNGSGYFPSVSMNDNGTVVLVFQDSNPSSGVSALKYQVGIVSGDHISWGAELAIGINGLKPTVALSSGSDLIFAYESDSSGTLQMKYGTVDTNAKTIDWFAGLPYSTGHTPHLAVNNSNTILETHDLNGIVYYSVGTIDFSQKSIVWGQHDYVAVSSHGQHDACIALNDHGEALLLYQLQKASAGDAQEGANHFWDEVIDAYDYLTNADVYGTFLKVGYVSGSGYNTKANWMDPKFVGWGNKPSIACNDAFSLIAQLSAAKLNDENRIVGNSSDLLFYLSKVMDMGDYTDRANWMHNNFLDVSLKNMVIPGAHDAGMYTTHNCTVASEDSTKTQSKNFADMLQSGIRYFDIRPSRSLNNTFYCYHSTAGMGCYGASISDILNDVSAFLRQSKEVVILKFSHYDFPGGNSDKWDLEREVSSALSGMLLSPSDKQGRIANMTLRQILGNSTNGIAIPVFLPYSSSDSSADYSGLYTYADYDPSHNNATAADLVVYDKYSDDNSLNDMRKDQLHKLHSSSNHGGDLFLLSWTLTQQIFEGMTFHFDQLNSSIEDFAKLANSTCTQVLSDQQQTQQITTSKLPNVVYVDFCDNFVTDICVWLNFCLKNGYINR</sequence>
<dbReference type="Gene3D" id="3.20.20.190">
    <property type="entry name" value="Phosphatidylinositol (PI) phosphodiesterase"/>
    <property type="match status" value="1"/>
</dbReference>
<proteinExistence type="predicted"/>
<dbReference type="RefSeq" id="WP_187465434.1">
    <property type="nucleotide sequence ID" value="NZ_JACSIT010000063.1"/>
</dbReference>
<protein>
    <recommendedName>
        <fullName evidence="3">Phosphatidylinositol diacylglycerol-lyase</fullName>
    </recommendedName>
</protein>
<evidence type="ECO:0008006" key="3">
    <source>
        <dbReference type="Google" id="ProtNLM"/>
    </source>
</evidence>
<dbReference type="GO" id="GO:0006629">
    <property type="term" value="P:lipid metabolic process"/>
    <property type="evidence" value="ECO:0007669"/>
    <property type="project" value="InterPro"/>
</dbReference>
<dbReference type="PANTHER" id="PTHR13593:SF143">
    <property type="entry name" value="PHOSPHATIDYLINOSITOL-SPECIFIC PHOSPHOLIPASE C X DOMAIN-CONTAINING PROTEIN"/>
    <property type="match status" value="1"/>
</dbReference>
<dbReference type="GO" id="GO:0008081">
    <property type="term" value="F:phosphoric diester hydrolase activity"/>
    <property type="evidence" value="ECO:0007669"/>
    <property type="project" value="InterPro"/>
</dbReference>
<organism evidence="1 2">
    <name type="scientific">Neolewinella lacunae</name>
    <dbReference type="NCBI Taxonomy" id="1517758"/>
    <lineage>
        <taxon>Bacteria</taxon>
        <taxon>Pseudomonadati</taxon>
        <taxon>Bacteroidota</taxon>
        <taxon>Saprospiria</taxon>
        <taxon>Saprospirales</taxon>
        <taxon>Lewinellaceae</taxon>
        <taxon>Neolewinella</taxon>
    </lineage>
</organism>
<reference evidence="1" key="1">
    <citation type="submission" date="2020-08" db="EMBL/GenBank/DDBJ databases">
        <title>Lewinella bacteria from marine environments.</title>
        <authorList>
            <person name="Zhong Y."/>
        </authorList>
    </citation>
    <scope>NUCLEOTIDE SEQUENCE</scope>
    <source>
        <strain evidence="1">KCTC 42187</strain>
    </source>
</reference>
<evidence type="ECO:0000313" key="2">
    <source>
        <dbReference type="Proteomes" id="UP000650081"/>
    </source>
</evidence>
<dbReference type="AlphaFoldDB" id="A0A923PLB5"/>
<dbReference type="EMBL" id="JACSIT010000063">
    <property type="protein sequence ID" value="MBC6993318.1"/>
    <property type="molecule type" value="Genomic_DNA"/>
</dbReference>
<dbReference type="PROSITE" id="PS50007">
    <property type="entry name" value="PIPLC_X_DOMAIN"/>
    <property type="match status" value="1"/>
</dbReference>
<dbReference type="InterPro" id="IPR051057">
    <property type="entry name" value="PI-PLC_domain"/>
</dbReference>
<keyword evidence="2" id="KW-1185">Reference proteome</keyword>
<dbReference type="Proteomes" id="UP000650081">
    <property type="component" value="Unassembled WGS sequence"/>
</dbReference>
<evidence type="ECO:0000313" key="1">
    <source>
        <dbReference type="EMBL" id="MBC6993318.1"/>
    </source>
</evidence>
<dbReference type="PANTHER" id="PTHR13593">
    <property type="match status" value="1"/>
</dbReference>